<dbReference type="RefSeq" id="WP_151759802.1">
    <property type="nucleotide sequence ID" value="NZ_BKZW01000007.1"/>
</dbReference>
<keyword evidence="1" id="KW-0812">Transmembrane</keyword>
<sequence length="150" mass="16476">MSIRGTDAVSSTGGKASGSQRWLLWAGIIAPLLFFVVFMLDGFLKPGYSVDNEAISYLEVGSYGWIQQINFIVFGLLLLAFMLGYRQRMRPILGRNWLYAGCIFLALSDLGWILAGLFIPNTFLARSLAGPRFCTRSPSIPSSCPSRSPG</sequence>
<dbReference type="EMBL" id="BKZW01000007">
    <property type="protein sequence ID" value="GER92257.1"/>
    <property type="molecule type" value="Genomic_DNA"/>
</dbReference>
<proteinExistence type="predicted"/>
<comment type="caution">
    <text evidence="2">The sequence shown here is derived from an EMBL/GenBank/DDBJ whole genome shotgun (WGS) entry which is preliminary data.</text>
</comment>
<keyword evidence="3" id="KW-1185">Reference proteome</keyword>
<reference evidence="2 3" key="1">
    <citation type="submission" date="2019-10" db="EMBL/GenBank/DDBJ databases">
        <title>Dictyobacter vulcani sp. nov., within the class Ktedonobacteria, isolated from soil of volcanic Mt. Zao.</title>
        <authorList>
            <person name="Zheng Y."/>
            <person name="Wang C.M."/>
            <person name="Sakai Y."/>
            <person name="Abe K."/>
            <person name="Yokota A."/>
            <person name="Yabe S."/>
        </authorList>
    </citation>
    <scope>NUCLEOTIDE SEQUENCE [LARGE SCALE GENOMIC DNA]</scope>
    <source>
        <strain evidence="2 3">W12</strain>
    </source>
</reference>
<keyword evidence="1" id="KW-0472">Membrane</keyword>
<keyword evidence="1" id="KW-1133">Transmembrane helix</keyword>
<evidence type="ECO:0000313" key="3">
    <source>
        <dbReference type="Proteomes" id="UP000326912"/>
    </source>
</evidence>
<gene>
    <name evidence="2" type="ORF">KDW_64190</name>
</gene>
<evidence type="ECO:0000256" key="1">
    <source>
        <dbReference type="SAM" id="Phobius"/>
    </source>
</evidence>
<name>A0A5J4L0G9_9CHLR</name>
<dbReference type="InterPro" id="IPR009339">
    <property type="entry name" value="DUF998"/>
</dbReference>
<dbReference type="AlphaFoldDB" id="A0A5J4L0G9"/>
<feature type="transmembrane region" description="Helical" evidence="1">
    <location>
        <begin position="64"/>
        <end position="85"/>
    </location>
</feature>
<evidence type="ECO:0008006" key="4">
    <source>
        <dbReference type="Google" id="ProtNLM"/>
    </source>
</evidence>
<accession>A0A5J4L0G9</accession>
<evidence type="ECO:0000313" key="2">
    <source>
        <dbReference type="EMBL" id="GER92257.1"/>
    </source>
</evidence>
<dbReference type="Pfam" id="PF06197">
    <property type="entry name" value="DUF998"/>
    <property type="match status" value="1"/>
</dbReference>
<feature type="transmembrane region" description="Helical" evidence="1">
    <location>
        <begin position="97"/>
        <end position="119"/>
    </location>
</feature>
<feature type="transmembrane region" description="Helical" evidence="1">
    <location>
        <begin position="22"/>
        <end position="44"/>
    </location>
</feature>
<dbReference type="Proteomes" id="UP000326912">
    <property type="component" value="Unassembled WGS sequence"/>
</dbReference>
<protein>
    <recommendedName>
        <fullName evidence="4">DUF998 domain-containing protein</fullName>
    </recommendedName>
</protein>
<organism evidence="2 3">
    <name type="scientific">Dictyobacter vulcani</name>
    <dbReference type="NCBI Taxonomy" id="2607529"/>
    <lineage>
        <taxon>Bacteria</taxon>
        <taxon>Bacillati</taxon>
        <taxon>Chloroflexota</taxon>
        <taxon>Ktedonobacteria</taxon>
        <taxon>Ktedonobacterales</taxon>
        <taxon>Dictyobacteraceae</taxon>
        <taxon>Dictyobacter</taxon>
    </lineage>
</organism>